<evidence type="ECO:0000256" key="1">
    <source>
        <dbReference type="SAM" id="MobiDB-lite"/>
    </source>
</evidence>
<sequence length="57" mass="5936">MRPSAVPLGTRTPTVPSRVGTDSVEPKANSVKLTGTVTVRSSPSRPKILSGRTCTVT</sequence>
<dbReference type="AlphaFoldDB" id="A0A654U704"/>
<feature type="compositionally biased region" description="Polar residues" evidence="1">
    <location>
        <begin position="31"/>
        <end position="44"/>
    </location>
</feature>
<name>A0A654U704_MYCTX</name>
<protein>
    <submittedName>
        <fullName evidence="2">Uncharacterized protein</fullName>
    </submittedName>
</protein>
<dbReference type="EMBL" id="CGCX01002799">
    <property type="protein sequence ID" value="CFS16320.1"/>
    <property type="molecule type" value="Genomic_DNA"/>
</dbReference>
<organism evidence="2 3">
    <name type="scientific">Mycobacterium tuberculosis</name>
    <dbReference type="NCBI Taxonomy" id="1773"/>
    <lineage>
        <taxon>Bacteria</taxon>
        <taxon>Bacillati</taxon>
        <taxon>Actinomycetota</taxon>
        <taxon>Actinomycetes</taxon>
        <taxon>Mycobacteriales</taxon>
        <taxon>Mycobacteriaceae</taxon>
        <taxon>Mycobacterium</taxon>
        <taxon>Mycobacterium tuberculosis complex</taxon>
    </lineage>
</organism>
<reference evidence="2 3" key="1">
    <citation type="submission" date="2015-03" db="EMBL/GenBank/DDBJ databases">
        <authorList>
            <consortium name="Pathogen Informatics"/>
        </authorList>
    </citation>
    <scope>NUCLEOTIDE SEQUENCE [LARGE SCALE GENOMIC DNA]</scope>
    <source>
        <strain evidence="2 3">C09601061</strain>
    </source>
</reference>
<proteinExistence type="predicted"/>
<feature type="region of interest" description="Disordered" evidence="1">
    <location>
        <begin position="1"/>
        <end position="57"/>
    </location>
</feature>
<evidence type="ECO:0000313" key="3">
    <source>
        <dbReference type="Proteomes" id="UP000046680"/>
    </source>
</evidence>
<accession>A0A654U704</accession>
<gene>
    <name evidence="2" type="ORF">ERS007657_04321</name>
</gene>
<evidence type="ECO:0000313" key="2">
    <source>
        <dbReference type="EMBL" id="CFS16320.1"/>
    </source>
</evidence>
<dbReference type="Proteomes" id="UP000046680">
    <property type="component" value="Unassembled WGS sequence"/>
</dbReference>